<evidence type="ECO:0000313" key="1">
    <source>
        <dbReference type="EMBL" id="RNL50767.1"/>
    </source>
</evidence>
<protein>
    <submittedName>
        <fullName evidence="1">Uncharacterized protein</fullName>
    </submittedName>
</protein>
<dbReference type="OrthoDB" id="672839at2"/>
<dbReference type="AlphaFoldDB" id="A0A3N0BPE6"/>
<sequence length="168" mass="19200">MTEKQILKATADVVLNKVIEIQVDIIKPTFFQKIKKQTEVKFKVRRASLSTLVFFSDNMLDLESETEKGQIKGISEQIKSICVDAKTAVKLIAILLLNTDEEPDSSIQTFLLKNLDTLDFYGLLMRLIEHSRLENFLNSIILLKGMSLLKTEEMIAFENNVSMTRLED</sequence>
<dbReference type="Proteomes" id="UP000274046">
    <property type="component" value="Unassembled WGS sequence"/>
</dbReference>
<evidence type="ECO:0000313" key="2">
    <source>
        <dbReference type="Proteomes" id="UP000274046"/>
    </source>
</evidence>
<dbReference type="EMBL" id="RBEE01000043">
    <property type="protein sequence ID" value="RNL50767.1"/>
    <property type="molecule type" value="Genomic_DNA"/>
</dbReference>
<accession>A0A3N0BPE6</accession>
<organism evidence="1 2">
    <name type="scientific">Pedobacter jejuensis</name>
    <dbReference type="NCBI Taxonomy" id="1268550"/>
    <lineage>
        <taxon>Bacteria</taxon>
        <taxon>Pseudomonadati</taxon>
        <taxon>Bacteroidota</taxon>
        <taxon>Sphingobacteriia</taxon>
        <taxon>Sphingobacteriales</taxon>
        <taxon>Sphingobacteriaceae</taxon>
        <taxon>Pedobacter</taxon>
    </lineage>
</organism>
<dbReference type="RefSeq" id="WP_123207193.1">
    <property type="nucleotide sequence ID" value="NZ_RBEE01000043.1"/>
</dbReference>
<keyword evidence="2" id="KW-1185">Reference proteome</keyword>
<comment type="caution">
    <text evidence="1">The sequence shown here is derived from an EMBL/GenBank/DDBJ whole genome shotgun (WGS) entry which is preliminary data.</text>
</comment>
<gene>
    <name evidence="1" type="ORF">D7004_17925</name>
</gene>
<reference evidence="1 2" key="1">
    <citation type="submission" date="2018-10" db="EMBL/GenBank/DDBJ databases">
        <title>Genome sequencing of Pedobacter jejuensis TNB23.</title>
        <authorList>
            <person name="Cho Y.-J."/>
            <person name="Cho A."/>
            <person name="Kim O.-S."/>
        </authorList>
    </citation>
    <scope>NUCLEOTIDE SEQUENCE [LARGE SCALE GENOMIC DNA]</scope>
    <source>
        <strain evidence="1 2">TNB23</strain>
    </source>
</reference>
<proteinExistence type="predicted"/>
<name>A0A3N0BPE6_9SPHI</name>